<evidence type="ECO:0000313" key="1">
    <source>
        <dbReference type="EMBL" id="KKL70093.1"/>
    </source>
</evidence>
<dbReference type="AlphaFoldDB" id="A0A0F9E7R1"/>
<comment type="caution">
    <text evidence="1">The sequence shown here is derived from an EMBL/GenBank/DDBJ whole genome shotgun (WGS) entry which is preliminary data.</text>
</comment>
<accession>A0A0F9E7R1</accession>
<name>A0A0F9E7R1_9ZZZZ</name>
<protein>
    <submittedName>
        <fullName evidence="1">Uncharacterized protein</fullName>
    </submittedName>
</protein>
<dbReference type="EMBL" id="LAZR01025999">
    <property type="protein sequence ID" value="KKL70093.1"/>
    <property type="molecule type" value="Genomic_DNA"/>
</dbReference>
<organism evidence="1">
    <name type="scientific">marine sediment metagenome</name>
    <dbReference type="NCBI Taxonomy" id="412755"/>
    <lineage>
        <taxon>unclassified sequences</taxon>
        <taxon>metagenomes</taxon>
        <taxon>ecological metagenomes</taxon>
    </lineage>
</organism>
<gene>
    <name evidence="1" type="ORF">LCGC14_2108380</name>
</gene>
<proteinExistence type="predicted"/>
<sequence>MSGTAVGRTAFVLGREQDANREVRSFADGEAYDLDIEDVQAYTADDATFPYPA</sequence>
<reference evidence="1" key="1">
    <citation type="journal article" date="2015" name="Nature">
        <title>Complex archaea that bridge the gap between prokaryotes and eukaryotes.</title>
        <authorList>
            <person name="Spang A."/>
            <person name="Saw J.H."/>
            <person name="Jorgensen S.L."/>
            <person name="Zaremba-Niedzwiedzka K."/>
            <person name="Martijn J."/>
            <person name="Lind A.E."/>
            <person name="van Eijk R."/>
            <person name="Schleper C."/>
            <person name="Guy L."/>
            <person name="Ettema T.J."/>
        </authorList>
    </citation>
    <scope>NUCLEOTIDE SEQUENCE</scope>
</reference>